<dbReference type="CDD" id="cd11405">
    <property type="entry name" value="bHLHzip_MLXIP_like"/>
    <property type="match status" value="1"/>
</dbReference>
<keyword evidence="7" id="KW-0175">Coiled coil</keyword>
<dbReference type="EnsemblMetazoa" id="HelroT82735">
    <property type="protein sequence ID" value="HelroP82735"/>
    <property type="gene ID" value="HelroG82735"/>
</dbReference>
<evidence type="ECO:0000256" key="6">
    <source>
        <dbReference type="ARBA" id="ARBA00023242"/>
    </source>
</evidence>
<dbReference type="eggNOG" id="KOG3582">
    <property type="taxonomic scope" value="Eukaryota"/>
</dbReference>
<evidence type="ECO:0000256" key="5">
    <source>
        <dbReference type="ARBA" id="ARBA00023163"/>
    </source>
</evidence>
<dbReference type="GO" id="GO:0000981">
    <property type="term" value="F:DNA-binding transcription factor activity, RNA polymerase II-specific"/>
    <property type="evidence" value="ECO:0000318"/>
    <property type="project" value="GO_Central"/>
</dbReference>
<dbReference type="GO" id="GO:0046983">
    <property type="term" value="F:protein dimerization activity"/>
    <property type="evidence" value="ECO:0007669"/>
    <property type="project" value="InterPro"/>
</dbReference>
<keyword evidence="3" id="KW-0805">Transcription regulation</keyword>
<dbReference type="Pfam" id="PF00010">
    <property type="entry name" value="HLH"/>
    <property type="match status" value="1"/>
</dbReference>
<dbReference type="SMART" id="SM00353">
    <property type="entry name" value="HLH"/>
    <property type="match status" value="1"/>
</dbReference>
<protein>
    <recommendedName>
        <fullName evidence="8">BHLH domain-containing protein</fullName>
    </recommendedName>
</protein>
<feature type="coiled-coil region" evidence="7">
    <location>
        <begin position="51"/>
        <end position="78"/>
    </location>
</feature>
<dbReference type="Gene3D" id="4.10.280.10">
    <property type="entry name" value="Helix-loop-helix DNA-binding domain"/>
    <property type="match status" value="1"/>
</dbReference>
<dbReference type="GO" id="GO:0000978">
    <property type="term" value="F:RNA polymerase II cis-regulatory region sequence-specific DNA binding"/>
    <property type="evidence" value="ECO:0000318"/>
    <property type="project" value="GO_Central"/>
</dbReference>
<dbReference type="RefSeq" id="XP_009021354.1">
    <property type="nucleotide sequence ID" value="XM_009023106.1"/>
</dbReference>
<accession>T1G4V9</accession>
<dbReference type="FunFam" id="4.10.280.10:FF:000028">
    <property type="entry name" value="MLX interacting protein like"/>
    <property type="match status" value="1"/>
</dbReference>
<sequence length="208" mass="23959">RRKSHVTYEQKRRFSIRCGLDTLNLLTPNISESHGGRVSKATTLHKAVEFVRKLKSERQDHQDAIDQLRLEVQMHEKAIRCVHSQLPATGLPTSAMVARSKVNLTKDMFYDFVDRRSRDNWKFKIFGLLAEPLFSSYDEVVCTVNEELFNKSVHKWLSEHCSLTALRPILSNSLRKLCTSTCILTDPALFQRQIISEINSSNNNNNNK</sequence>
<dbReference type="SUPFAM" id="SSF47459">
    <property type="entry name" value="HLH, helix-loop-helix DNA-binding domain"/>
    <property type="match status" value="1"/>
</dbReference>
<proteinExistence type="predicted"/>
<evidence type="ECO:0000313" key="11">
    <source>
        <dbReference type="Proteomes" id="UP000015101"/>
    </source>
</evidence>
<dbReference type="OMA" id="LNEEMEC"/>
<evidence type="ECO:0000313" key="10">
    <source>
        <dbReference type="EnsemblMetazoa" id="HelroP82735"/>
    </source>
</evidence>
<dbReference type="EMBL" id="AMQM01005399">
    <property type="status" value="NOT_ANNOTATED_CDS"/>
    <property type="molecule type" value="Genomic_DNA"/>
</dbReference>
<dbReference type="InterPro" id="IPR036638">
    <property type="entry name" value="HLH_DNA-bd_sf"/>
</dbReference>
<dbReference type="GO" id="GO:0005634">
    <property type="term" value="C:nucleus"/>
    <property type="evidence" value="ECO:0000318"/>
    <property type="project" value="GO_Central"/>
</dbReference>
<comment type="subcellular location">
    <subcellularLocation>
        <location evidence="1">Nucleus</location>
    </subcellularLocation>
</comment>
<dbReference type="InterPro" id="IPR011598">
    <property type="entry name" value="bHLH_dom"/>
</dbReference>
<dbReference type="STRING" id="6412.T1G4V9"/>
<evidence type="ECO:0000256" key="1">
    <source>
        <dbReference type="ARBA" id="ARBA00004123"/>
    </source>
</evidence>
<dbReference type="PANTHER" id="PTHR15741">
    <property type="entry name" value="BASIC HELIX-LOOP-HELIX ZIP TRANSCRIPTION FACTOR"/>
    <property type="match status" value="1"/>
</dbReference>
<feature type="domain" description="BHLH" evidence="8">
    <location>
        <begin position="1"/>
        <end position="54"/>
    </location>
</feature>
<dbReference type="GeneID" id="20216107"/>
<keyword evidence="2" id="KW-0597">Phosphoprotein</keyword>
<name>T1G4V9_HELRO</name>
<dbReference type="OrthoDB" id="6086776at2759"/>
<evidence type="ECO:0000256" key="7">
    <source>
        <dbReference type="SAM" id="Coils"/>
    </source>
</evidence>
<dbReference type="CTD" id="20216107"/>
<evidence type="ECO:0000256" key="2">
    <source>
        <dbReference type="ARBA" id="ARBA00022553"/>
    </source>
</evidence>
<dbReference type="Proteomes" id="UP000015101">
    <property type="component" value="Unassembled WGS sequence"/>
</dbReference>
<dbReference type="HOGENOM" id="CLU_119834_0_0_1"/>
<dbReference type="KEGG" id="hro:HELRODRAFT_82735"/>
<evidence type="ECO:0000313" key="9">
    <source>
        <dbReference type="EMBL" id="ESO00717.1"/>
    </source>
</evidence>
<evidence type="ECO:0000256" key="4">
    <source>
        <dbReference type="ARBA" id="ARBA00023125"/>
    </source>
</evidence>
<organism evidence="10 11">
    <name type="scientific">Helobdella robusta</name>
    <name type="common">Californian leech</name>
    <dbReference type="NCBI Taxonomy" id="6412"/>
    <lineage>
        <taxon>Eukaryota</taxon>
        <taxon>Metazoa</taxon>
        <taxon>Spiralia</taxon>
        <taxon>Lophotrochozoa</taxon>
        <taxon>Annelida</taxon>
        <taxon>Clitellata</taxon>
        <taxon>Hirudinea</taxon>
        <taxon>Rhynchobdellida</taxon>
        <taxon>Glossiphoniidae</taxon>
        <taxon>Helobdella</taxon>
    </lineage>
</organism>
<dbReference type="InterPro" id="IPR052207">
    <property type="entry name" value="Max-like/E-box_TFs"/>
</dbReference>
<dbReference type="AlphaFoldDB" id="T1G4V9"/>
<dbReference type="GO" id="GO:0006357">
    <property type="term" value="P:regulation of transcription by RNA polymerase II"/>
    <property type="evidence" value="ECO:0000318"/>
    <property type="project" value="GO_Central"/>
</dbReference>
<dbReference type="InParanoid" id="T1G4V9"/>
<dbReference type="PANTHER" id="PTHR15741:SF37">
    <property type="entry name" value="LD38259P"/>
    <property type="match status" value="1"/>
</dbReference>
<reference evidence="11" key="1">
    <citation type="submission" date="2012-12" db="EMBL/GenBank/DDBJ databases">
        <authorList>
            <person name="Hellsten U."/>
            <person name="Grimwood J."/>
            <person name="Chapman J.A."/>
            <person name="Shapiro H."/>
            <person name="Aerts A."/>
            <person name="Otillar R.P."/>
            <person name="Terry A.Y."/>
            <person name="Boore J.L."/>
            <person name="Simakov O."/>
            <person name="Marletaz F."/>
            <person name="Cho S.-J."/>
            <person name="Edsinger-Gonzales E."/>
            <person name="Havlak P."/>
            <person name="Kuo D.-H."/>
            <person name="Larsson T."/>
            <person name="Lv J."/>
            <person name="Arendt D."/>
            <person name="Savage R."/>
            <person name="Osoegawa K."/>
            <person name="de Jong P."/>
            <person name="Lindberg D.R."/>
            <person name="Seaver E.C."/>
            <person name="Weisblat D.A."/>
            <person name="Putnam N.H."/>
            <person name="Grigoriev I.V."/>
            <person name="Rokhsar D.S."/>
        </authorList>
    </citation>
    <scope>NUCLEOTIDE SEQUENCE</scope>
</reference>
<reference evidence="10" key="3">
    <citation type="submission" date="2015-06" db="UniProtKB">
        <authorList>
            <consortium name="EnsemblMetazoa"/>
        </authorList>
    </citation>
    <scope>IDENTIFICATION</scope>
</reference>
<keyword evidence="5" id="KW-0804">Transcription</keyword>
<gene>
    <name evidence="10" type="primary">20216107</name>
    <name evidence="9" type="ORF">HELRODRAFT_82735</name>
</gene>
<keyword evidence="4" id="KW-0238">DNA-binding</keyword>
<dbReference type="PROSITE" id="PS50888">
    <property type="entry name" value="BHLH"/>
    <property type="match status" value="1"/>
</dbReference>
<keyword evidence="6" id="KW-0539">Nucleus</keyword>
<keyword evidence="11" id="KW-1185">Reference proteome</keyword>
<evidence type="ECO:0000256" key="3">
    <source>
        <dbReference type="ARBA" id="ARBA00023015"/>
    </source>
</evidence>
<dbReference type="EMBL" id="KB096900">
    <property type="protein sequence ID" value="ESO00717.1"/>
    <property type="molecule type" value="Genomic_DNA"/>
</dbReference>
<reference evidence="9 11" key="2">
    <citation type="journal article" date="2013" name="Nature">
        <title>Insights into bilaterian evolution from three spiralian genomes.</title>
        <authorList>
            <person name="Simakov O."/>
            <person name="Marletaz F."/>
            <person name="Cho S.J."/>
            <person name="Edsinger-Gonzales E."/>
            <person name="Havlak P."/>
            <person name="Hellsten U."/>
            <person name="Kuo D.H."/>
            <person name="Larsson T."/>
            <person name="Lv J."/>
            <person name="Arendt D."/>
            <person name="Savage R."/>
            <person name="Osoegawa K."/>
            <person name="de Jong P."/>
            <person name="Grimwood J."/>
            <person name="Chapman J.A."/>
            <person name="Shapiro H."/>
            <person name="Aerts A."/>
            <person name="Otillar R.P."/>
            <person name="Terry A.Y."/>
            <person name="Boore J.L."/>
            <person name="Grigoriev I.V."/>
            <person name="Lindberg D.R."/>
            <person name="Seaver E.C."/>
            <person name="Weisblat D.A."/>
            <person name="Putnam N.H."/>
            <person name="Rokhsar D.S."/>
        </authorList>
    </citation>
    <scope>NUCLEOTIDE SEQUENCE</scope>
</reference>
<evidence type="ECO:0000259" key="8">
    <source>
        <dbReference type="PROSITE" id="PS50888"/>
    </source>
</evidence>